<evidence type="ECO:0000313" key="3">
    <source>
        <dbReference type="Proteomes" id="UP000070260"/>
    </source>
</evidence>
<feature type="transmembrane region" description="Helical" evidence="1">
    <location>
        <begin position="29"/>
        <end position="49"/>
    </location>
</feature>
<dbReference type="AlphaFoldDB" id="A0A140GS75"/>
<keyword evidence="1" id="KW-0812">Transmembrane</keyword>
<reference evidence="2 3" key="1">
    <citation type="journal article" date="2016" name="PLoS ONE">
        <title>Plasmid Characterization and Chromosome Analysis of Two netF+ Clostridium perfringens Isolates Associated with Foal and Canine Necrotizing Enteritis.</title>
        <authorList>
            <person name="Mehdizadeh Gohari I."/>
            <person name="Kropinski A.M."/>
            <person name="Weese S.J."/>
            <person name="Parreira V.R."/>
            <person name="Whitehead A.E."/>
            <person name="Boerlin P."/>
            <person name="Prescott J.F."/>
        </authorList>
    </citation>
    <scope>NUCLEOTIDE SEQUENCE [LARGE SCALE GENOMIC DNA]</scope>
    <source>
        <strain evidence="2 3">JP838</strain>
        <plasmid evidence="3">Plasmid pJFP838A</plasmid>
    </source>
</reference>
<keyword evidence="1" id="KW-1133">Transmembrane helix</keyword>
<dbReference type="Proteomes" id="UP000070260">
    <property type="component" value="Plasmid pJFP838A"/>
</dbReference>
<accession>A0A140GS75</accession>
<gene>
    <name evidence="2" type="ORF">JFP838_pA0468</name>
</gene>
<dbReference type="PATRIC" id="fig|1502.177.peg.3679"/>
<keyword evidence="2" id="KW-0614">Plasmid</keyword>
<name>A0A140GS75_CLOPF</name>
<organism evidence="2 3">
    <name type="scientific">Clostridium perfringens</name>
    <dbReference type="NCBI Taxonomy" id="1502"/>
    <lineage>
        <taxon>Bacteria</taxon>
        <taxon>Bacillati</taxon>
        <taxon>Bacillota</taxon>
        <taxon>Clostridia</taxon>
        <taxon>Eubacteriales</taxon>
        <taxon>Clostridiaceae</taxon>
        <taxon>Clostridium</taxon>
    </lineage>
</organism>
<proteinExistence type="predicted"/>
<dbReference type="EMBL" id="CP013615">
    <property type="protein sequence ID" value="AMN31384.1"/>
    <property type="molecule type" value="Genomic_DNA"/>
</dbReference>
<evidence type="ECO:0000256" key="1">
    <source>
        <dbReference type="SAM" id="Phobius"/>
    </source>
</evidence>
<geneLocation type="plasmid" evidence="2 3">
    <name>pJFP838A</name>
</geneLocation>
<sequence length="118" mass="13455">MKKVAIIFLAYLVILKDLIKKVSKNHKVLVKVISAFFIATITVSGYCAYANESKYSLDNFKEVEIVIGVNGDNSAWEAQEKLTPNMDINKLIYMSEQLNHKKLSTLQKGEKIYLLQKK</sequence>
<keyword evidence="1" id="KW-0472">Membrane</keyword>
<evidence type="ECO:0000313" key="2">
    <source>
        <dbReference type="EMBL" id="AMN31384.1"/>
    </source>
</evidence>
<protein>
    <submittedName>
        <fullName evidence="2">Uncharacterized protein</fullName>
    </submittedName>
</protein>
<dbReference type="RefSeq" id="WP_061429958.1">
    <property type="nucleotide sequence ID" value="NZ_CATNZX010000001.1"/>
</dbReference>